<dbReference type="CDD" id="cd05233">
    <property type="entry name" value="SDR_c"/>
    <property type="match status" value="1"/>
</dbReference>
<accession>A0ABS8CBJ9</accession>
<comment type="similarity">
    <text evidence="1">Belongs to the short-chain dehydrogenases/reductases (SDR) family.</text>
</comment>
<evidence type="ECO:0000259" key="3">
    <source>
        <dbReference type="SMART" id="SM00822"/>
    </source>
</evidence>
<dbReference type="EMBL" id="JACDXW010000003">
    <property type="protein sequence ID" value="MCB5363402.1"/>
    <property type="molecule type" value="Genomic_DNA"/>
</dbReference>
<keyword evidence="5" id="KW-1185">Reference proteome</keyword>
<name>A0ABS8CBJ9_9BURK</name>
<dbReference type="PRINTS" id="PR00080">
    <property type="entry name" value="SDRFAMILY"/>
</dbReference>
<dbReference type="SMART" id="SM00822">
    <property type="entry name" value="PKS_KR"/>
    <property type="match status" value="1"/>
</dbReference>
<dbReference type="InterPro" id="IPR036291">
    <property type="entry name" value="NAD(P)-bd_dom_sf"/>
</dbReference>
<dbReference type="EC" id="1.1.1.47" evidence="4"/>
<sequence>MKGNALRDRVAIITGAGQGIGRSFALAFGNEGATVVIAERNVDSATDVAAEIIQAGGQALAIATDVADAASVAAMVEQVDSAFGRIDVLINNAAIFSTLEMRPFDEIPLAEWEAVLRVNVTGPFLCSRAVLPAMRRKQWGRIINIGSAAVAMGRPNYLHYIASKGAIAAMAGAMARELGSDGITVNSILPGATFTEIERKTVSPEQKKAIIGMQCISRAQGPDDLTGAALFLASESAGFITGQNLSVDGGATHR</sequence>
<evidence type="ECO:0000313" key="5">
    <source>
        <dbReference type="Proteomes" id="UP000776983"/>
    </source>
</evidence>
<evidence type="ECO:0000256" key="1">
    <source>
        <dbReference type="ARBA" id="ARBA00006484"/>
    </source>
</evidence>
<dbReference type="RefSeq" id="WP_226953752.1">
    <property type="nucleotide sequence ID" value="NZ_JACDXW010000003.1"/>
</dbReference>
<dbReference type="PANTHER" id="PTHR42760:SF133">
    <property type="entry name" value="3-OXOACYL-[ACYL-CARRIER-PROTEIN] REDUCTASE"/>
    <property type="match status" value="1"/>
</dbReference>
<reference evidence="4 5" key="1">
    <citation type="submission" date="2020-07" db="EMBL/GenBank/DDBJ databases">
        <title>Pusillimonas sp. nov., isolated from poultry manure in Taiwan.</title>
        <authorList>
            <person name="Lin S.-Y."/>
            <person name="Tang Y.-S."/>
            <person name="Young C.-C."/>
        </authorList>
    </citation>
    <scope>NUCLEOTIDE SEQUENCE [LARGE SCALE GENOMIC DNA]</scope>
    <source>
        <strain evidence="4 5">CC-YST705</strain>
    </source>
</reference>
<evidence type="ECO:0000313" key="4">
    <source>
        <dbReference type="EMBL" id="MCB5363402.1"/>
    </source>
</evidence>
<protein>
    <submittedName>
        <fullName evidence="4">Glucose 1-dehydrogenase</fullName>
        <ecNumber evidence="4">1.1.1.47</ecNumber>
    </submittedName>
</protein>
<dbReference type="PANTHER" id="PTHR42760">
    <property type="entry name" value="SHORT-CHAIN DEHYDROGENASES/REDUCTASES FAMILY MEMBER"/>
    <property type="match status" value="1"/>
</dbReference>
<dbReference type="InterPro" id="IPR057326">
    <property type="entry name" value="KR_dom"/>
</dbReference>
<dbReference type="Pfam" id="PF13561">
    <property type="entry name" value="adh_short_C2"/>
    <property type="match status" value="1"/>
</dbReference>
<dbReference type="PRINTS" id="PR00081">
    <property type="entry name" value="GDHRDH"/>
</dbReference>
<gene>
    <name evidence="4" type="ORF">H0484_06535</name>
</gene>
<dbReference type="Gene3D" id="3.40.50.720">
    <property type="entry name" value="NAD(P)-binding Rossmann-like Domain"/>
    <property type="match status" value="1"/>
</dbReference>
<evidence type="ECO:0000256" key="2">
    <source>
        <dbReference type="ARBA" id="ARBA00023002"/>
    </source>
</evidence>
<dbReference type="Proteomes" id="UP000776983">
    <property type="component" value="Unassembled WGS sequence"/>
</dbReference>
<proteinExistence type="inferred from homology"/>
<keyword evidence="2 4" id="KW-0560">Oxidoreductase</keyword>
<dbReference type="GO" id="GO:0047936">
    <property type="term" value="F:glucose 1-dehydrogenase [NAD(P)+] activity"/>
    <property type="evidence" value="ECO:0007669"/>
    <property type="project" value="UniProtKB-EC"/>
</dbReference>
<dbReference type="SUPFAM" id="SSF51735">
    <property type="entry name" value="NAD(P)-binding Rossmann-fold domains"/>
    <property type="match status" value="1"/>
</dbReference>
<organism evidence="4 5">
    <name type="scientific">Mesopusillimonas faecipullorum</name>
    <dbReference type="NCBI Taxonomy" id="2755040"/>
    <lineage>
        <taxon>Bacteria</taxon>
        <taxon>Pseudomonadati</taxon>
        <taxon>Pseudomonadota</taxon>
        <taxon>Betaproteobacteria</taxon>
        <taxon>Burkholderiales</taxon>
        <taxon>Alcaligenaceae</taxon>
        <taxon>Mesopusillimonas</taxon>
    </lineage>
</organism>
<comment type="caution">
    <text evidence="4">The sequence shown here is derived from an EMBL/GenBank/DDBJ whole genome shotgun (WGS) entry which is preliminary data.</text>
</comment>
<dbReference type="InterPro" id="IPR002347">
    <property type="entry name" value="SDR_fam"/>
</dbReference>
<dbReference type="NCBIfam" id="NF005559">
    <property type="entry name" value="PRK07231.1"/>
    <property type="match status" value="1"/>
</dbReference>
<feature type="domain" description="Ketoreductase" evidence="3">
    <location>
        <begin position="9"/>
        <end position="197"/>
    </location>
</feature>